<dbReference type="EMBL" id="GGEC01038934">
    <property type="protein sequence ID" value="MBX19418.1"/>
    <property type="molecule type" value="Transcribed_RNA"/>
</dbReference>
<sequence>MEPNFPRIPFATLNSNPSAMSLMDAS</sequence>
<name>A0A2P2LN78_RHIMU</name>
<accession>A0A2P2LN78</accession>
<organism evidence="1">
    <name type="scientific">Rhizophora mucronata</name>
    <name type="common">Asiatic mangrove</name>
    <dbReference type="NCBI Taxonomy" id="61149"/>
    <lineage>
        <taxon>Eukaryota</taxon>
        <taxon>Viridiplantae</taxon>
        <taxon>Streptophyta</taxon>
        <taxon>Embryophyta</taxon>
        <taxon>Tracheophyta</taxon>
        <taxon>Spermatophyta</taxon>
        <taxon>Magnoliopsida</taxon>
        <taxon>eudicotyledons</taxon>
        <taxon>Gunneridae</taxon>
        <taxon>Pentapetalae</taxon>
        <taxon>rosids</taxon>
        <taxon>fabids</taxon>
        <taxon>Malpighiales</taxon>
        <taxon>Rhizophoraceae</taxon>
        <taxon>Rhizophora</taxon>
    </lineage>
</organism>
<proteinExistence type="predicted"/>
<protein>
    <submittedName>
        <fullName evidence="1">Disease resistance protein RGA2-like</fullName>
    </submittedName>
</protein>
<evidence type="ECO:0000313" key="1">
    <source>
        <dbReference type="EMBL" id="MBX19418.1"/>
    </source>
</evidence>
<dbReference type="AlphaFoldDB" id="A0A2P2LN78"/>
<reference evidence="1" key="1">
    <citation type="submission" date="2018-02" db="EMBL/GenBank/DDBJ databases">
        <title>Rhizophora mucronata_Transcriptome.</title>
        <authorList>
            <person name="Meera S.P."/>
            <person name="Sreeshan A."/>
            <person name="Augustine A."/>
        </authorList>
    </citation>
    <scope>NUCLEOTIDE SEQUENCE</scope>
    <source>
        <tissue evidence="1">Leaf</tissue>
    </source>
</reference>